<feature type="transmembrane region" description="Helical" evidence="1">
    <location>
        <begin position="6"/>
        <end position="24"/>
    </location>
</feature>
<evidence type="ECO:0000313" key="2">
    <source>
        <dbReference type="EMBL" id="TDR80735.1"/>
    </source>
</evidence>
<accession>A0A4R7BA58</accession>
<reference evidence="2 3" key="1">
    <citation type="submission" date="2019-03" db="EMBL/GenBank/DDBJ databases">
        <title>Genomic Encyclopedia of Type Strains, Phase III (KMG-III): the genomes of soil and plant-associated and newly described type strains.</title>
        <authorList>
            <person name="Whitman W."/>
        </authorList>
    </citation>
    <scope>NUCLEOTIDE SEQUENCE [LARGE SCALE GENOMIC DNA]</scope>
    <source>
        <strain evidence="2 3">CECT 8976</strain>
    </source>
</reference>
<dbReference type="Pfam" id="PF16732">
    <property type="entry name" value="ComP_DUS"/>
    <property type="match status" value="1"/>
</dbReference>
<dbReference type="SUPFAM" id="SSF54523">
    <property type="entry name" value="Pili subunits"/>
    <property type="match status" value="1"/>
</dbReference>
<protein>
    <submittedName>
        <fullName evidence="2">Tfp pilus assembly protein PilE</fullName>
    </submittedName>
</protein>
<dbReference type="OrthoDB" id="8595466at2"/>
<keyword evidence="1" id="KW-0472">Membrane</keyword>
<proteinExistence type="predicted"/>
<dbReference type="Proteomes" id="UP000295611">
    <property type="component" value="Unassembled WGS sequence"/>
</dbReference>
<keyword evidence="1" id="KW-0812">Transmembrane</keyword>
<evidence type="ECO:0000313" key="3">
    <source>
        <dbReference type="Proteomes" id="UP000295611"/>
    </source>
</evidence>
<comment type="caution">
    <text evidence="2">The sequence shown here is derived from an EMBL/GenBank/DDBJ whole genome shotgun (WGS) entry which is preliminary data.</text>
</comment>
<evidence type="ECO:0000256" key="1">
    <source>
        <dbReference type="SAM" id="Phobius"/>
    </source>
</evidence>
<gene>
    <name evidence="2" type="ORF">DFP86_104235</name>
</gene>
<keyword evidence="3" id="KW-1185">Reference proteome</keyword>
<dbReference type="InterPro" id="IPR031982">
    <property type="entry name" value="PilE-like"/>
</dbReference>
<dbReference type="EMBL" id="SNZP01000004">
    <property type="protein sequence ID" value="TDR80735.1"/>
    <property type="molecule type" value="Genomic_DNA"/>
</dbReference>
<dbReference type="Gene3D" id="3.30.700.50">
    <property type="match status" value="1"/>
</dbReference>
<name>A0A4R7BA58_9NEIS</name>
<keyword evidence="1" id="KW-1133">Transmembrane helix</keyword>
<organism evidence="2 3">
    <name type="scientific">Paludibacterium purpuratum</name>
    <dbReference type="NCBI Taxonomy" id="1144873"/>
    <lineage>
        <taxon>Bacteria</taxon>
        <taxon>Pseudomonadati</taxon>
        <taxon>Pseudomonadota</taxon>
        <taxon>Betaproteobacteria</taxon>
        <taxon>Neisseriales</taxon>
        <taxon>Chromobacteriaceae</taxon>
        <taxon>Paludibacterium</taxon>
    </lineage>
</organism>
<dbReference type="GO" id="GO:0043683">
    <property type="term" value="P:type IV pilus assembly"/>
    <property type="evidence" value="ECO:0007669"/>
    <property type="project" value="InterPro"/>
</dbReference>
<dbReference type="InterPro" id="IPR045584">
    <property type="entry name" value="Pilin-like"/>
</dbReference>
<dbReference type="AlphaFoldDB" id="A0A4R7BA58"/>
<sequence length="132" mass="14960">MTLLELLVVLMLVSMLALSLGNVWRLQIIRARQAEAKLALMHNARHLERRYGLRAQYSRPSAKGQAWLPLAVTSTGYYLIGYTAQTENTRGRYRLVAKPRYRWLGSEYLMMDQDGLIVTCGRDGGGRETCAP</sequence>